<protein>
    <submittedName>
        <fullName evidence="1">Uncharacterized protein</fullName>
    </submittedName>
</protein>
<evidence type="ECO:0000313" key="1">
    <source>
        <dbReference type="EMBL" id="OMP08478.1"/>
    </source>
</evidence>
<dbReference type="Proteomes" id="UP000187203">
    <property type="component" value="Unassembled WGS sequence"/>
</dbReference>
<name>A0A1R3KNA0_9ROSI</name>
<evidence type="ECO:0000313" key="2">
    <source>
        <dbReference type="Proteomes" id="UP000187203"/>
    </source>
</evidence>
<gene>
    <name evidence="1" type="ORF">COLO4_06435</name>
</gene>
<comment type="caution">
    <text evidence="1">The sequence shown here is derived from an EMBL/GenBank/DDBJ whole genome shotgun (WGS) entry which is preliminary data.</text>
</comment>
<dbReference type="OrthoDB" id="1928390at2759"/>
<dbReference type="EMBL" id="AWUE01012701">
    <property type="protein sequence ID" value="OMP08478.1"/>
    <property type="molecule type" value="Genomic_DNA"/>
</dbReference>
<accession>A0A1R3KNA0</accession>
<reference evidence="2" key="1">
    <citation type="submission" date="2013-09" db="EMBL/GenBank/DDBJ databases">
        <title>Corchorus olitorius genome sequencing.</title>
        <authorList>
            <person name="Alam M."/>
            <person name="Haque M.S."/>
            <person name="Islam M.S."/>
            <person name="Emdad E.M."/>
            <person name="Islam M.M."/>
            <person name="Ahmed B."/>
            <person name="Halim A."/>
            <person name="Hossen Q.M.M."/>
            <person name="Hossain M.Z."/>
            <person name="Ahmed R."/>
            <person name="Khan M.M."/>
            <person name="Islam R."/>
            <person name="Rashid M.M."/>
            <person name="Khan S.A."/>
            <person name="Rahman M.S."/>
            <person name="Alam M."/>
            <person name="Yahiya A.S."/>
            <person name="Khan M.S."/>
            <person name="Azam M.S."/>
            <person name="Haque T."/>
            <person name="Lashkar M.Z.H."/>
            <person name="Akhand A.I."/>
            <person name="Morshed G."/>
            <person name="Roy S."/>
            <person name="Uddin K.S."/>
            <person name="Rabeya T."/>
            <person name="Hossain A.S."/>
            <person name="Chowdhury A."/>
            <person name="Snigdha A.R."/>
            <person name="Mortoza M.S."/>
            <person name="Matin S.A."/>
            <person name="Hoque S.M.E."/>
            <person name="Islam M.K."/>
            <person name="Roy D.K."/>
            <person name="Haider R."/>
            <person name="Moosa M.M."/>
            <person name="Elias S.M."/>
            <person name="Hasan A.M."/>
            <person name="Jahan S."/>
            <person name="Shafiuddin M."/>
            <person name="Mahmood N."/>
            <person name="Shommy N.S."/>
        </authorList>
    </citation>
    <scope>NUCLEOTIDE SEQUENCE [LARGE SCALE GENOMIC DNA]</scope>
    <source>
        <strain evidence="2">cv. O-4</strain>
    </source>
</reference>
<dbReference type="AlphaFoldDB" id="A0A1R3KNA0"/>
<organism evidence="1 2">
    <name type="scientific">Corchorus olitorius</name>
    <dbReference type="NCBI Taxonomy" id="93759"/>
    <lineage>
        <taxon>Eukaryota</taxon>
        <taxon>Viridiplantae</taxon>
        <taxon>Streptophyta</taxon>
        <taxon>Embryophyta</taxon>
        <taxon>Tracheophyta</taxon>
        <taxon>Spermatophyta</taxon>
        <taxon>Magnoliopsida</taxon>
        <taxon>eudicotyledons</taxon>
        <taxon>Gunneridae</taxon>
        <taxon>Pentapetalae</taxon>
        <taxon>rosids</taxon>
        <taxon>malvids</taxon>
        <taxon>Malvales</taxon>
        <taxon>Malvaceae</taxon>
        <taxon>Grewioideae</taxon>
        <taxon>Apeibeae</taxon>
        <taxon>Corchorus</taxon>
    </lineage>
</organism>
<sequence length="75" mass="8874">MPTRHRKKKKSKGVKKARRNVLLRDRSVRLSLSENESPARLSSFFQRMIPCTVEYGKVRESFCKSRQQPTLYFSI</sequence>
<proteinExistence type="predicted"/>
<keyword evidence="2" id="KW-1185">Reference proteome</keyword>